<feature type="repeat" description="ANK" evidence="3">
    <location>
        <begin position="222"/>
        <end position="254"/>
    </location>
</feature>
<feature type="region of interest" description="Disordered" evidence="4">
    <location>
        <begin position="426"/>
        <end position="448"/>
    </location>
</feature>
<accession>A0ABR4LNH8</accession>
<feature type="repeat" description="ANK" evidence="3">
    <location>
        <begin position="87"/>
        <end position="115"/>
    </location>
</feature>
<dbReference type="PROSITE" id="PS50297">
    <property type="entry name" value="ANK_REP_REGION"/>
    <property type="match status" value="2"/>
</dbReference>
<keyword evidence="6" id="KW-1185">Reference proteome</keyword>
<dbReference type="Pfam" id="PF12796">
    <property type="entry name" value="Ank_2"/>
    <property type="match status" value="2"/>
</dbReference>
<dbReference type="SUPFAM" id="SSF48403">
    <property type="entry name" value="Ankyrin repeat"/>
    <property type="match status" value="1"/>
</dbReference>
<dbReference type="PANTHER" id="PTHR24198:SF165">
    <property type="entry name" value="ANKYRIN REPEAT-CONTAINING PROTEIN-RELATED"/>
    <property type="match status" value="1"/>
</dbReference>
<keyword evidence="1" id="KW-0677">Repeat</keyword>
<feature type="repeat" description="ANK" evidence="3">
    <location>
        <begin position="184"/>
        <end position="216"/>
    </location>
</feature>
<proteinExistence type="predicted"/>
<protein>
    <submittedName>
        <fullName evidence="5">Ankyrin repeat-containing domain protein</fullName>
    </submittedName>
</protein>
<dbReference type="RefSeq" id="XP_070885074.1">
    <property type="nucleotide sequence ID" value="XM_071033186.1"/>
</dbReference>
<gene>
    <name evidence="5" type="ORF">BJX67DRAFT_382196</name>
</gene>
<sequence>MPAELPGELILLIAGFLTSERDISAFARTSHHHYLFLVEHLYKYNIKHSSGRGIDKAARFDVRTAYTVPCRTCSRPHGTRRITFSHPLLVAAEYGHVELMRCLLEEGSDPHVTDIIGQTPLTLTVAGGFLPVVRALYEAGAKDSHVHEISSENPPPIEMAVNAGHVEIAKYILEKMDDKDARSWTDTLLRRACELGNMPLISYLLDRGADINRQEGNHPFRLGDTPLTLAAAHGHVEAVQLLLDNGADVHRRVDGAVNRLAVLDMAVINGHDRVVKVLLEHDATNLNEKLTAAIEAGHRPVVEVLLTKHQPRPGGAEDPLVLAAGSKHRDLVNLFLDKGFDEDAALQSAVRKSQREIVKLLLRRRTGPNRTQLQGAVAAALDSIDFTMIELLLDYGALIDPADQRWYQEHASKARAMLAGQFAVTPPPEDAAEQAGNRQRWKRESNSGVQRVWNRLRQKG</sequence>
<evidence type="ECO:0000313" key="6">
    <source>
        <dbReference type="Proteomes" id="UP001610432"/>
    </source>
</evidence>
<evidence type="ECO:0000313" key="5">
    <source>
        <dbReference type="EMBL" id="KAL2866095.1"/>
    </source>
</evidence>
<dbReference type="InterPro" id="IPR036770">
    <property type="entry name" value="Ankyrin_rpt-contain_sf"/>
</dbReference>
<dbReference type="PANTHER" id="PTHR24198">
    <property type="entry name" value="ANKYRIN REPEAT AND PROTEIN KINASE DOMAIN-CONTAINING PROTEIN"/>
    <property type="match status" value="1"/>
</dbReference>
<dbReference type="Gene3D" id="1.25.40.20">
    <property type="entry name" value="Ankyrin repeat-containing domain"/>
    <property type="match status" value="3"/>
</dbReference>
<evidence type="ECO:0000256" key="1">
    <source>
        <dbReference type="ARBA" id="ARBA00022737"/>
    </source>
</evidence>
<dbReference type="PROSITE" id="PS50088">
    <property type="entry name" value="ANK_REPEAT"/>
    <property type="match status" value="3"/>
</dbReference>
<dbReference type="Proteomes" id="UP001610432">
    <property type="component" value="Unassembled WGS sequence"/>
</dbReference>
<evidence type="ECO:0000256" key="3">
    <source>
        <dbReference type="PROSITE-ProRule" id="PRU00023"/>
    </source>
</evidence>
<evidence type="ECO:0000256" key="4">
    <source>
        <dbReference type="SAM" id="MobiDB-lite"/>
    </source>
</evidence>
<comment type="caution">
    <text evidence="5">The sequence shown here is derived from an EMBL/GenBank/DDBJ whole genome shotgun (WGS) entry which is preliminary data.</text>
</comment>
<reference evidence="5 6" key="1">
    <citation type="submission" date="2024-07" db="EMBL/GenBank/DDBJ databases">
        <title>Section-level genome sequencing and comparative genomics of Aspergillus sections Usti and Cavernicolus.</title>
        <authorList>
            <consortium name="Lawrence Berkeley National Laboratory"/>
            <person name="Nybo J.L."/>
            <person name="Vesth T.C."/>
            <person name="Theobald S."/>
            <person name="Frisvad J.C."/>
            <person name="Larsen T.O."/>
            <person name="Kjaerboelling I."/>
            <person name="Rothschild-Mancinelli K."/>
            <person name="Lyhne E.K."/>
            <person name="Kogle M.E."/>
            <person name="Barry K."/>
            <person name="Clum A."/>
            <person name="Na H."/>
            <person name="Ledsgaard L."/>
            <person name="Lin J."/>
            <person name="Lipzen A."/>
            <person name="Kuo A."/>
            <person name="Riley R."/>
            <person name="Mondo S."/>
            <person name="Labutti K."/>
            <person name="Haridas S."/>
            <person name="Pangalinan J."/>
            <person name="Salamov A.A."/>
            <person name="Simmons B.A."/>
            <person name="Magnuson J.K."/>
            <person name="Chen J."/>
            <person name="Drula E."/>
            <person name="Henrissat B."/>
            <person name="Wiebenga A."/>
            <person name="Lubbers R.J."/>
            <person name="Gomes A.C."/>
            <person name="Macurrencykelacurrency M.R."/>
            <person name="Stajich J."/>
            <person name="Grigoriev I.V."/>
            <person name="Mortensen U.H."/>
            <person name="De Vries R.P."/>
            <person name="Baker S.E."/>
            <person name="Andersen M.R."/>
        </authorList>
    </citation>
    <scope>NUCLEOTIDE SEQUENCE [LARGE SCALE GENOMIC DNA]</scope>
    <source>
        <strain evidence="5 6">CBS 449.75</strain>
    </source>
</reference>
<dbReference type="GeneID" id="98148258"/>
<evidence type="ECO:0000256" key="2">
    <source>
        <dbReference type="ARBA" id="ARBA00023043"/>
    </source>
</evidence>
<dbReference type="SMART" id="SM00248">
    <property type="entry name" value="ANK"/>
    <property type="match status" value="8"/>
</dbReference>
<name>A0ABR4LNH8_9EURO</name>
<dbReference type="Pfam" id="PF13637">
    <property type="entry name" value="Ank_4"/>
    <property type="match status" value="1"/>
</dbReference>
<keyword evidence="2 3" id="KW-0040">ANK repeat</keyword>
<organism evidence="5 6">
    <name type="scientific">Aspergillus lucknowensis</name>
    <dbReference type="NCBI Taxonomy" id="176173"/>
    <lineage>
        <taxon>Eukaryota</taxon>
        <taxon>Fungi</taxon>
        <taxon>Dikarya</taxon>
        <taxon>Ascomycota</taxon>
        <taxon>Pezizomycotina</taxon>
        <taxon>Eurotiomycetes</taxon>
        <taxon>Eurotiomycetidae</taxon>
        <taxon>Eurotiales</taxon>
        <taxon>Aspergillaceae</taxon>
        <taxon>Aspergillus</taxon>
        <taxon>Aspergillus subgen. Nidulantes</taxon>
    </lineage>
</organism>
<dbReference type="EMBL" id="JBFXLQ010000027">
    <property type="protein sequence ID" value="KAL2866095.1"/>
    <property type="molecule type" value="Genomic_DNA"/>
</dbReference>
<dbReference type="InterPro" id="IPR002110">
    <property type="entry name" value="Ankyrin_rpt"/>
</dbReference>